<dbReference type="AlphaFoldDB" id="A0A6A3I1B3"/>
<dbReference type="EMBL" id="QXGF01002630">
    <property type="protein sequence ID" value="KAE8923956.1"/>
    <property type="molecule type" value="Genomic_DNA"/>
</dbReference>
<organism evidence="3 7">
    <name type="scientific">Phytophthora fragariae</name>
    <dbReference type="NCBI Taxonomy" id="53985"/>
    <lineage>
        <taxon>Eukaryota</taxon>
        <taxon>Sar</taxon>
        <taxon>Stramenopiles</taxon>
        <taxon>Oomycota</taxon>
        <taxon>Peronosporomycetes</taxon>
        <taxon>Peronosporales</taxon>
        <taxon>Peronosporaceae</taxon>
        <taxon>Phytophthora</taxon>
    </lineage>
</organism>
<dbReference type="Proteomes" id="UP000460718">
    <property type="component" value="Unassembled WGS sequence"/>
</dbReference>
<feature type="transmembrane region" description="Helical" evidence="1">
    <location>
        <begin position="65"/>
        <end position="86"/>
    </location>
</feature>
<dbReference type="EMBL" id="QXGB01002972">
    <property type="protein sequence ID" value="KAE9173670.1"/>
    <property type="molecule type" value="Genomic_DNA"/>
</dbReference>
<evidence type="ECO:0000313" key="4">
    <source>
        <dbReference type="EMBL" id="KAE9173670.1"/>
    </source>
</evidence>
<dbReference type="Proteomes" id="UP000433483">
    <property type="component" value="Unassembled WGS sequence"/>
</dbReference>
<keyword evidence="1" id="KW-0812">Transmembrane</keyword>
<protein>
    <submittedName>
        <fullName evidence="3">Uncharacterized protein</fullName>
    </submittedName>
</protein>
<evidence type="ECO:0000256" key="1">
    <source>
        <dbReference type="SAM" id="Phobius"/>
    </source>
</evidence>
<keyword evidence="6" id="KW-1185">Reference proteome</keyword>
<accession>A0A6A3I1B3</accession>
<evidence type="ECO:0000313" key="5">
    <source>
        <dbReference type="Proteomes" id="UP000429523"/>
    </source>
</evidence>
<evidence type="ECO:0000313" key="2">
    <source>
        <dbReference type="EMBL" id="KAE8923956.1"/>
    </source>
</evidence>
<feature type="transmembrane region" description="Helical" evidence="1">
    <location>
        <begin position="98"/>
        <end position="119"/>
    </location>
</feature>
<evidence type="ECO:0000313" key="6">
    <source>
        <dbReference type="Proteomes" id="UP000433483"/>
    </source>
</evidence>
<sequence length="142" mass="16005">MEDNSVILEKALEMLFTSECLVLSEYMEAIVPLIYGVFVLAVARIPSAEYHTDLVGVTQDNIAEVVSRIFAYALLEFASFVVFAVVKKLACGISALYQLAFVLETQALFVQSTLIVWLLETLTYRVVHFGCDFSFKFEWVGR</sequence>
<proteinExistence type="predicted"/>
<name>A0A6A3I1B3_9STRA</name>
<dbReference type="Proteomes" id="UP000429523">
    <property type="component" value="Unassembled WGS sequence"/>
</dbReference>
<evidence type="ECO:0000313" key="7">
    <source>
        <dbReference type="Proteomes" id="UP000460718"/>
    </source>
</evidence>
<keyword evidence="1" id="KW-1133">Transmembrane helix</keyword>
<feature type="transmembrane region" description="Helical" evidence="1">
    <location>
        <begin position="21"/>
        <end position="45"/>
    </location>
</feature>
<comment type="caution">
    <text evidence="3">The sequence shown here is derived from an EMBL/GenBank/DDBJ whole genome shotgun (WGS) entry which is preliminary data.</text>
</comment>
<gene>
    <name evidence="4" type="ORF">PF005_g26173</name>
    <name evidence="2" type="ORF">PF009_g25805</name>
    <name evidence="3" type="ORF">PF011_g25062</name>
</gene>
<keyword evidence="1" id="KW-0472">Membrane</keyword>
<reference evidence="3 7" key="1">
    <citation type="submission" date="2018-09" db="EMBL/GenBank/DDBJ databases">
        <title>Genomic investigation of the strawberry pathogen Phytophthora fragariae indicates pathogenicity is determined by transcriptional variation in three key races.</title>
        <authorList>
            <person name="Adams T.M."/>
            <person name="Armitage A.D."/>
            <person name="Sobczyk M.K."/>
            <person name="Bates H.J."/>
            <person name="Dunwell J.M."/>
            <person name="Nellist C.F."/>
            <person name="Harrison R.J."/>
        </authorList>
    </citation>
    <scope>NUCLEOTIDE SEQUENCE [LARGE SCALE GENOMIC DNA]</scope>
    <source>
        <strain evidence="4 6">NOV-27</strain>
        <strain evidence="2 5">NOV-9</strain>
        <strain evidence="3 7">SCRP245</strain>
    </source>
</reference>
<evidence type="ECO:0000313" key="3">
    <source>
        <dbReference type="EMBL" id="KAE8973923.1"/>
    </source>
</evidence>
<dbReference type="EMBL" id="QXFW01002978">
    <property type="protein sequence ID" value="KAE8973923.1"/>
    <property type="molecule type" value="Genomic_DNA"/>
</dbReference>
<dbReference type="OrthoDB" id="118924at2759"/>